<feature type="non-terminal residue" evidence="4">
    <location>
        <position position="1"/>
    </location>
</feature>
<evidence type="ECO:0000256" key="2">
    <source>
        <dbReference type="SAM" id="Coils"/>
    </source>
</evidence>
<dbReference type="GO" id="GO:0015631">
    <property type="term" value="F:tubulin binding"/>
    <property type="evidence" value="ECO:0007669"/>
    <property type="project" value="TreeGrafter"/>
</dbReference>
<gene>
    <name evidence="4" type="primary">Cenpj_3</name>
    <name evidence="4" type="ORF">ALCTOR_R15266</name>
</gene>
<dbReference type="GO" id="GO:0060271">
    <property type="term" value="P:cilium assembly"/>
    <property type="evidence" value="ECO:0007669"/>
    <property type="project" value="TreeGrafter"/>
</dbReference>
<feature type="coiled-coil region" evidence="2">
    <location>
        <begin position="489"/>
        <end position="555"/>
    </location>
</feature>
<feature type="compositionally biased region" description="Basic and acidic residues" evidence="3">
    <location>
        <begin position="34"/>
        <end position="59"/>
    </location>
</feature>
<evidence type="ECO:0000313" key="4">
    <source>
        <dbReference type="EMBL" id="NWX78950.1"/>
    </source>
</evidence>
<comment type="similarity">
    <text evidence="1">Belongs to the TCP10 family.</text>
</comment>
<dbReference type="Proteomes" id="UP000536033">
    <property type="component" value="Unassembled WGS sequence"/>
</dbReference>
<feature type="compositionally biased region" description="Basic and acidic residues" evidence="3">
    <location>
        <begin position="259"/>
        <end position="270"/>
    </location>
</feature>
<reference evidence="4 5" key="1">
    <citation type="submission" date="2019-09" db="EMBL/GenBank/DDBJ databases">
        <title>Bird 10,000 Genomes (B10K) Project - Family phase.</title>
        <authorList>
            <person name="Zhang G."/>
        </authorList>
    </citation>
    <scope>NUCLEOTIDE SEQUENCE [LARGE SCALE GENOMIC DNA]</scope>
    <source>
        <strain evidence="4">OUT-0003</strain>
        <tissue evidence="4">Muscle</tissue>
    </source>
</reference>
<dbReference type="PANTHER" id="PTHR10331">
    <property type="entry name" value="T COMPLEX PROTEIN 10"/>
    <property type="match status" value="1"/>
</dbReference>
<dbReference type="InterPro" id="IPR026581">
    <property type="entry name" value="TCP10L/CENPJ"/>
</dbReference>
<dbReference type="GO" id="GO:0005814">
    <property type="term" value="C:centriole"/>
    <property type="evidence" value="ECO:0007669"/>
    <property type="project" value="TreeGrafter"/>
</dbReference>
<feature type="compositionally biased region" description="Polar residues" evidence="3">
    <location>
        <begin position="648"/>
        <end position="663"/>
    </location>
</feature>
<feature type="non-terminal residue" evidence="4">
    <location>
        <position position="691"/>
    </location>
</feature>
<organism evidence="4 5">
    <name type="scientific">Alca torda</name>
    <name type="common">Razorbill</name>
    <dbReference type="NCBI Taxonomy" id="28689"/>
    <lineage>
        <taxon>Eukaryota</taxon>
        <taxon>Metazoa</taxon>
        <taxon>Chordata</taxon>
        <taxon>Craniata</taxon>
        <taxon>Vertebrata</taxon>
        <taxon>Euteleostomi</taxon>
        <taxon>Archelosauria</taxon>
        <taxon>Archosauria</taxon>
        <taxon>Dinosauria</taxon>
        <taxon>Saurischia</taxon>
        <taxon>Theropoda</taxon>
        <taxon>Coelurosauria</taxon>
        <taxon>Aves</taxon>
        <taxon>Neognathae</taxon>
        <taxon>Neoaves</taxon>
        <taxon>Charadriiformes</taxon>
        <taxon>Alcidae</taxon>
        <taxon>Alca</taxon>
    </lineage>
</organism>
<keyword evidence="2" id="KW-0175">Coiled coil</keyword>
<proteinExistence type="inferred from homology"/>
<feature type="region of interest" description="Disordered" evidence="3">
    <location>
        <begin position="578"/>
        <end position="606"/>
    </location>
</feature>
<feature type="region of interest" description="Disordered" evidence="3">
    <location>
        <begin position="619"/>
        <end position="677"/>
    </location>
</feature>
<evidence type="ECO:0000313" key="5">
    <source>
        <dbReference type="Proteomes" id="UP000536033"/>
    </source>
</evidence>
<feature type="region of interest" description="Disordered" evidence="3">
    <location>
        <begin position="28"/>
        <end position="62"/>
    </location>
</feature>
<dbReference type="PANTHER" id="PTHR10331:SF25">
    <property type="entry name" value="T-COMPLEX PROTEIN 10A-RELATED"/>
    <property type="match status" value="1"/>
</dbReference>
<comment type="caution">
    <text evidence="4">The sequence shown here is derived from an EMBL/GenBank/DDBJ whole genome shotgun (WGS) entry which is preliminary data.</text>
</comment>
<feature type="region of interest" description="Disordered" evidence="3">
    <location>
        <begin position="236"/>
        <end position="330"/>
    </location>
</feature>
<sequence>MQMGTHEQKADCALAELEIKAQTGCEAKVVDQSAEEKEVIGRDEDTKENPVDSSQRKWPEILQPYPETVTEMNLQVDDERETHHMDSLGQAGRTDGPVEGTLQKDLGRVDHPLKGHLTEGAKTPLEVLKKHCPLQDLETDCIKEAEWSAGPAFTQGQKWVQVRPQELVLGSQSSESKRQIHTGFKMVNDKIVKITRSSPEAVEKGSSSLALQQKWQRKGTAASTWHVASLSCESSCLSSNSDDDPKSQHAQYPSQHGPWEVDHTDGHLDLSDGDYASDEPSGTEKLSVKRYSRSPPGKQNIQAISRQEGVSCSTSSSDSSTGAVSLKGSKARSSLQQSLLHLTRLERREHERISKNENRARDVKSLDMPSSTVTGEIPAFKIKETPAVEKPQKKLFTHTLDVFIEQTQKILTRGLETGVYYRGTPSLTRVKGEQRKATHFCRKQMDQLKTVRSQELTHPLECNRHQIHPLQKEKIAHSKFKGTARVTGENVKSEEIQILKQQIAGLQEEFKRNESCWHAAYGKLRDQVEMLTRQNMELQDELRVSEHQRWKAEKNPEAVNFMDRKSETPVAEAILRETASSSKQEERSQRNNHKSHSIPHVGPKTSLQKHFFRDVNSKVAHHLSPTGRRTDDRKSPRAVSHLSAFKEPNSSSYIKSRSLPISDSSEDMPLSHNHSSNTCSFVLCSNNEETE</sequence>
<protein>
    <submittedName>
        <fullName evidence="4">CENPJ protein</fullName>
    </submittedName>
</protein>
<dbReference type="GO" id="GO:0005813">
    <property type="term" value="C:centrosome"/>
    <property type="evidence" value="ECO:0007669"/>
    <property type="project" value="TreeGrafter"/>
</dbReference>
<accession>A0A7K6Z523</accession>
<keyword evidence="5" id="KW-1185">Reference proteome</keyword>
<dbReference type="AlphaFoldDB" id="A0A7K6Z523"/>
<feature type="compositionally biased region" description="Low complexity" evidence="3">
    <location>
        <begin position="309"/>
        <end position="325"/>
    </location>
</feature>
<dbReference type="GO" id="GO:0061511">
    <property type="term" value="P:centriole elongation"/>
    <property type="evidence" value="ECO:0007669"/>
    <property type="project" value="TreeGrafter"/>
</dbReference>
<dbReference type="EMBL" id="VZSD01015331">
    <property type="protein sequence ID" value="NWX78950.1"/>
    <property type="molecule type" value="Genomic_DNA"/>
</dbReference>
<evidence type="ECO:0000256" key="1">
    <source>
        <dbReference type="ARBA" id="ARBA00005627"/>
    </source>
</evidence>
<name>A0A7K6Z523_ALCTO</name>
<evidence type="ECO:0000256" key="3">
    <source>
        <dbReference type="SAM" id="MobiDB-lite"/>
    </source>
</evidence>